<dbReference type="RefSeq" id="WP_133736197.1">
    <property type="nucleotide sequence ID" value="NZ_SOAX01000004.1"/>
</dbReference>
<comment type="caution">
    <text evidence="1">The sequence shown here is derived from an EMBL/GenBank/DDBJ whole genome shotgun (WGS) entry which is preliminary data.</text>
</comment>
<dbReference type="OrthoDB" id="7062241at2"/>
<dbReference type="Proteomes" id="UP000295830">
    <property type="component" value="Unassembled WGS sequence"/>
</dbReference>
<dbReference type="EMBL" id="SOAX01000004">
    <property type="protein sequence ID" value="TDT40169.1"/>
    <property type="molecule type" value="Genomic_DNA"/>
</dbReference>
<protein>
    <submittedName>
        <fullName evidence="1">Uncharacterized protein</fullName>
    </submittedName>
</protein>
<evidence type="ECO:0000313" key="1">
    <source>
        <dbReference type="EMBL" id="TDT40169.1"/>
    </source>
</evidence>
<dbReference type="AlphaFoldDB" id="A0A4R7JTG8"/>
<accession>A0A4R7JTG8</accession>
<gene>
    <name evidence="1" type="ORF">DES49_1933</name>
</gene>
<sequence>MSGDGAGVERIFAQPGILGARKLVAEYDFRLEGIPTHIRIWIYAGINADWVEADQNYYLQAPGMKEPAVPESPRYASTEEALREVVASFTEGYEKAREAGHTPGSDWLMPGY</sequence>
<reference evidence="1 2" key="1">
    <citation type="submission" date="2019-03" db="EMBL/GenBank/DDBJ databases">
        <title>Genomic Encyclopedia of Type Strains, Phase IV (KMG-IV): sequencing the most valuable type-strain genomes for metagenomic binning, comparative biology and taxonomic classification.</title>
        <authorList>
            <person name="Goeker M."/>
        </authorList>
    </citation>
    <scope>NUCLEOTIDE SEQUENCE [LARGE SCALE GENOMIC DNA]</scope>
    <source>
        <strain evidence="1 2">DSM 15505</strain>
    </source>
</reference>
<evidence type="ECO:0000313" key="2">
    <source>
        <dbReference type="Proteomes" id="UP000295830"/>
    </source>
</evidence>
<organism evidence="1 2">
    <name type="scientific">Halospina denitrificans</name>
    <dbReference type="NCBI Taxonomy" id="332522"/>
    <lineage>
        <taxon>Bacteria</taxon>
        <taxon>Pseudomonadati</taxon>
        <taxon>Pseudomonadota</taxon>
        <taxon>Gammaproteobacteria</taxon>
        <taxon>Halospina</taxon>
    </lineage>
</organism>
<proteinExistence type="predicted"/>
<keyword evidence="2" id="KW-1185">Reference proteome</keyword>
<name>A0A4R7JTG8_9GAMM</name>